<evidence type="ECO:0000256" key="5">
    <source>
        <dbReference type="ARBA" id="ARBA00022833"/>
    </source>
</evidence>
<dbReference type="NCBIfam" id="TIGR02487">
    <property type="entry name" value="NrdD"/>
    <property type="match status" value="1"/>
</dbReference>
<keyword evidence="8" id="KW-0805">Transcription regulation</keyword>
<dbReference type="GO" id="GO:0046872">
    <property type="term" value="F:metal ion binding"/>
    <property type="evidence" value="ECO:0007669"/>
    <property type="project" value="UniProtKB-KW"/>
</dbReference>
<evidence type="ECO:0000313" key="16">
    <source>
        <dbReference type="EMBL" id="KGQ13470.1"/>
    </source>
</evidence>
<dbReference type="GO" id="GO:0003700">
    <property type="term" value="F:DNA-binding transcription factor activity"/>
    <property type="evidence" value="ECO:0007669"/>
    <property type="project" value="InterPro"/>
</dbReference>
<dbReference type="InterPro" id="IPR036388">
    <property type="entry name" value="WH-like_DNA-bd_sf"/>
</dbReference>
<evidence type="ECO:0000313" key="17">
    <source>
        <dbReference type="Proteomes" id="UP000030106"/>
    </source>
</evidence>
<dbReference type="PROSITE" id="PS50931">
    <property type="entry name" value="HTH_LYSR"/>
    <property type="match status" value="1"/>
</dbReference>
<dbReference type="EMBL" id="ANFO01000040">
    <property type="protein sequence ID" value="KGQ13470.1"/>
    <property type="molecule type" value="Genomic_DNA"/>
</dbReference>
<dbReference type="GO" id="GO:0008998">
    <property type="term" value="F:ribonucleoside-triphosphate reductase (thioredoxin) activity"/>
    <property type="evidence" value="ECO:0007669"/>
    <property type="project" value="InterPro"/>
</dbReference>
<evidence type="ECO:0000259" key="14">
    <source>
        <dbReference type="PROSITE" id="PS51149"/>
    </source>
</evidence>
<feature type="domain" description="HTH lysR-type" evidence="13">
    <location>
        <begin position="13"/>
        <end position="63"/>
    </location>
</feature>
<evidence type="ECO:0000256" key="3">
    <source>
        <dbReference type="ARBA" id="ARBA00022741"/>
    </source>
</evidence>
<dbReference type="Gene3D" id="3.40.190.290">
    <property type="match status" value="1"/>
</dbReference>
<evidence type="ECO:0000256" key="6">
    <source>
        <dbReference type="ARBA" id="ARBA00022840"/>
    </source>
</evidence>
<dbReference type="NCBIfam" id="NF006732">
    <property type="entry name" value="PRK09263.1"/>
    <property type="match status" value="1"/>
</dbReference>
<dbReference type="Pfam" id="PF00126">
    <property type="entry name" value="HTH_1"/>
    <property type="match status" value="1"/>
</dbReference>
<feature type="modified residue" description="Glycine radical" evidence="12">
    <location>
        <position position="984"/>
    </location>
</feature>
<dbReference type="InterPro" id="IPR005119">
    <property type="entry name" value="LysR_subst-bd"/>
</dbReference>
<evidence type="ECO:0000256" key="2">
    <source>
        <dbReference type="ARBA" id="ARBA00022723"/>
    </source>
</evidence>
<proteinExistence type="inferred from homology"/>
<evidence type="ECO:0000259" key="15">
    <source>
        <dbReference type="PROSITE" id="PS51161"/>
    </source>
</evidence>
<evidence type="ECO:0000256" key="10">
    <source>
        <dbReference type="ARBA" id="ARBA00023163"/>
    </source>
</evidence>
<evidence type="ECO:0000256" key="7">
    <source>
        <dbReference type="ARBA" id="ARBA00023002"/>
    </source>
</evidence>
<dbReference type="InterPro" id="IPR000847">
    <property type="entry name" value="LysR_HTH_N"/>
</dbReference>
<dbReference type="SUPFAM" id="SSF46785">
    <property type="entry name" value="Winged helix' DNA-binding domain"/>
    <property type="match status" value="1"/>
</dbReference>
<dbReference type="PANTHER" id="PTHR21075">
    <property type="entry name" value="ANAEROBIC RIBONUCLEOSIDE-TRIPHOSPHATE REDUCTASE"/>
    <property type="match status" value="1"/>
</dbReference>
<gene>
    <name evidence="16" type="ORF">BBAD15_g711</name>
</gene>
<sequence length="1015" mass="113676">MMLSADVHRLIPAFLAAADCQSFSEAARQLGVTPAAVSKSIRQLEQRLGIVLFVRNTHFVVLTEEGTALRDEVAPLWQALNQALVNPGSEPSGLLRVSVIPGFGRHCLMPLLAEFQRRYPLIRFELSMEARSVNLIAERIDVAIGYRTVRDNRVVARELYTSNMVTAASPAYLAQHGTPQTPEDLSEHRCLIHRNSGTGRLQQWMNNETLFDEPSAWFISTSPDSLVDAALSGMGIIYLADWYLTRPIAEGKLQAILQNTATEPQQLWVKYAGGKVPPKTRDKWLHAAEYAPTFVDNLKINGEIMTPHVMKRDGCKVPFTSERIREAILRAAKAAGVDDADYCATVADIVSQQMAGRSQVDIGEIQVAVENQLMAGNYKQLARAYIEYRHDRDIEREKRGRLNQEIRGLVEQTNSALLNENANKDSKVIPTQRDLLAGIVAKHYAKQHLLPRDVVLAHERGDIHYHDLDYSPFFPMFNCMLIDLKGMLTHGFKMGNAEIEPPKSISTATAVTAQIIAQVASHIYGGTTINRIDEVLAPFVTESFNKHRAIAEEWQIPDADKYALSRTEKECYDAFQSLEYEVNTLHTANGQTPFVTFGFGLGTRWESRLIQTSILRNRIAGLGKNRKTAVFPKLVFAIRDGLNHKFGDPNYDIKQLALECASKRMYPDILNYDQVVKVTGSFKTPMGCRSFLGVYEENGEQIHDGRNNLGVISLNLPRIALEAKGDETTFWKLLDDRLQLARKALMTRIARLEGVKARVAPILYMEGACGVRLKADDDVSEIFKNGRASISLGYIGIHETVNALFGNQHVYDSEALREKAVAIVARLREATDSWKEETGYGFSLYSTPSENLCDRFCRLDTAEFGVVPGVTDKGYYTNSFHLDVEKKVNPYDKIDFEAPYPPLANGGFICYGEYPNIQHNLRALEDVWDYSYQHVPYYGTNTPIDECYECGYTGEFECTSKGFTCPKCGNHDAARVSVTRRVCGYLGSPDARPFNAGKQEEVKRRVKHLGNGQIG</sequence>
<dbReference type="CDD" id="cd08422">
    <property type="entry name" value="PBP2_CrgA_like"/>
    <property type="match status" value="1"/>
</dbReference>
<dbReference type="PROSITE" id="PS51161">
    <property type="entry name" value="ATP_CONE"/>
    <property type="match status" value="1"/>
</dbReference>
<keyword evidence="2" id="KW-0479">Metal-binding</keyword>
<keyword evidence="3 11" id="KW-0547">Nucleotide-binding</keyword>
<dbReference type="GO" id="GO:0005524">
    <property type="term" value="F:ATP binding"/>
    <property type="evidence" value="ECO:0007669"/>
    <property type="project" value="UniProtKB-UniRule"/>
</dbReference>
<dbReference type="Pfam" id="PF03477">
    <property type="entry name" value="ATP-cone"/>
    <property type="match status" value="1"/>
</dbReference>
<keyword evidence="7" id="KW-0560">Oxidoreductase</keyword>
<feature type="domain" description="ATP-cone" evidence="15">
    <location>
        <begin position="307"/>
        <end position="396"/>
    </location>
</feature>
<keyword evidence="9" id="KW-0238">DNA-binding</keyword>
<evidence type="ECO:0000256" key="4">
    <source>
        <dbReference type="ARBA" id="ARBA00022818"/>
    </source>
</evidence>
<dbReference type="PROSITE" id="PS51149">
    <property type="entry name" value="GLY_RADICAL_2"/>
    <property type="match status" value="1"/>
</dbReference>
<dbReference type="SUPFAM" id="SSF53850">
    <property type="entry name" value="Periplasmic binding protein-like II"/>
    <property type="match status" value="1"/>
</dbReference>
<dbReference type="Pfam" id="PF03466">
    <property type="entry name" value="LysR_substrate"/>
    <property type="match status" value="1"/>
</dbReference>
<dbReference type="CDD" id="cd01675">
    <property type="entry name" value="RNR_III"/>
    <property type="match status" value="1"/>
</dbReference>
<keyword evidence="5" id="KW-0862">Zinc</keyword>
<dbReference type="GO" id="GO:0003677">
    <property type="term" value="F:DNA binding"/>
    <property type="evidence" value="ECO:0007669"/>
    <property type="project" value="UniProtKB-KW"/>
</dbReference>
<dbReference type="InterPro" id="IPR012833">
    <property type="entry name" value="NrdD"/>
</dbReference>
<dbReference type="Pfam" id="PF13597">
    <property type="entry name" value="NRDD"/>
    <property type="match status" value="1"/>
</dbReference>
<dbReference type="GO" id="GO:0009265">
    <property type="term" value="P:2'-deoxyribonucleotide biosynthetic process"/>
    <property type="evidence" value="ECO:0007669"/>
    <property type="project" value="TreeGrafter"/>
</dbReference>
<dbReference type="HOGENOM" id="CLU_002707_2_0_1"/>
<evidence type="ECO:0000256" key="11">
    <source>
        <dbReference type="PROSITE-ProRule" id="PRU00492"/>
    </source>
</evidence>
<keyword evidence="6 11" id="KW-0067">ATP-binding</keyword>
<organism evidence="16 17">
    <name type="scientific">Beauveria bassiana D1-5</name>
    <dbReference type="NCBI Taxonomy" id="1245745"/>
    <lineage>
        <taxon>Eukaryota</taxon>
        <taxon>Fungi</taxon>
        <taxon>Dikarya</taxon>
        <taxon>Ascomycota</taxon>
        <taxon>Pezizomycotina</taxon>
        <taxon>Sordariomycetes</taxon>
        <taxon>Hypocreomycetidae</taxon>
        <taxon>Hypocreales</taxon>
        <taxon>Cordycipitaceae</taxon>
        <taxon>Beauveria</taxon>
    </lineage>
</organism>
<dbReference type="Proteomes" id="UP000030106">
    <property type="component" value="Unassembled WGS sequence"/>
</dbReference>
<evidence type="ECO:0000256" key="12">
    <source>
        <dbReference type="PROSITE-ProRule" id="PRU00493"/>
    </source>
</evidence>
<dbReference type="PROSITE" id="PS00850">
    <property type="entry name" value="GLY_RADICAL_1"/>
    <property type="match status" value="1"/>
</dbReference>
<keyword evidence="10" id="KW-0804">Transcription</keyword>
<dbReference type="InterPro" id="IPR001150">
    <property type="entry name" value="Gly_radical"/>
</dbReference>
<evidence type="ECO:0000259" key="13">
    <source>
        <dbReference type="PROSITE" id="PS50931"/>
    </source>
</evidence>
<dbReference type="SUPFAM" id="SSF51998">
    <property type="entry name" value="PFL-like glycyl radical enzymes"/>
    <property type="match status" value="1"/>
</dbReference>
<dbReference type="FunFam" id="3.20.70.20:FF:000006">
    <property type="entry name" value="Anaerobic ribonucleoside-triphosphate reductase NrdD"/>
    <property type="match status" value="1"/>
</dbReference>
<keyword evidence="4 12" id="KW-0556">Organic radical</keyword>
<dbReference type="PANTHER" id="PTHR21075:SF0">
    <property type="entry name" value="ANAEROBIC RIBONUCLEOSIDE-TRIPHOSPHATE REDUCTASE"/>
    <property type="match status" value="1"/>
</dbReference>
<evidence type="ECO:0000256" key="9">
    <source>
        <dbReference type="ARBA" id="ARBA00023125"/>
    </source>
</evidence>
<dbReference type="Gene3D" id="1.10.10.10">
    <property type="entry name" value="Winged helix-like DNA-binding domain superfamily/Winged helix DNA-binding domain"/>
    <property type="match status" value="1"/>
</dbReference>
<dbReference type="GO" id="GO:0031250">
    <property type="term" value="C:anaerobic ribonucleoside-triphosphate reductase complex"/>
    <property type="evidence" value="ECO:0007669"/>
    <property type="project" value="TreeGrafter"/>
</dbReference>
<feature type="domain" description="Glycine radical" evidence="14">
    <location>
        <begin position="886"/>
        <end position="1011"/>
    </location>
</feature>
<dbReference type="GO" id="GO:0004748">
    <property type="term" value="F:ribonucleoside-diphosphate reductase activity, thioredoxin disulfide as acceptor"/>
    <property type="evidence" value="ECO:0007669"/>
    <property type="project" value="TreeGrafter"/>
</dbReference>
<dbReference type="AlphaFoldDB" id="A0A0A2W4U6"/>
<comment type="similarity">
    <text evidence="1">Belongs to the LysR transcriptional regulatory family.</text>
</comment>
<dbReference type="GO" id="GO:0006260">
    <property type="term" value="P:DNA replication"/>
    <property type="evidence" value="ECO:0007669"/>
    <property type="project" value="InterPro"/>
</dbReference>
<dbReference type="InterPro" id="IPR005144">
    <property type="entry name" value="ATP-cone_dom"/>
</dbReference>
<comment type="caution">
    <text evidence="16">The sequence shown here is derived from an EMBL/GenBank/DDBJ whole genome shotgun (WGS) entry which is preliminary data.</text>
</comment>
<dbReference type="InterPro" id="IPR036390">
    <property type="entry name" value="WH_DNA-bd_sf"/>
</dbReference>
<dbReference type="Gene3D" id="3.20.70.20">
    <property type="match status" value="1"/>
</dbReference>
<evidence type="ECO:0000256" key="1">
    <source>
        <dbReference type="ARBA" id="ARBA00009437"/>
    </source>
</evidence>
<reference evidence="16 17" key="1">
    <citation type="submission" date="2012-10" db="EMBL/GenBank/DDBJ databases">
        <title>Genome sequencing and analysis of entomopathogenic fungi Beauveria bassiana D1-5.</title>
        <authorList>
            <person name="Li Q."/>
            <person name="Wang L."/>
            <person name="Zhang Z."/>
            <person name="Wang Q."/>
            <person name="Ren J."/>
            <person name="Wang M."/>
            <person name="Xu W."/>
            <person name="Wang J."/>
            <person name="Lu Y."/>
            <person name="Du Q."/>
            <person name="Sun Z."/>
        </authorList>
    </citation>
    <scope>NUCLEOTIDE SEQUENCE [LARGE SCALE GENOMIC DNA]</scope>
    <source>
        <strain evidence="16 17">D1-5</strain>
    </source>
</reference>
<evidence type="ECO:0000256" key="8">
    <source>
        <dbReference type="ARBA" id="ARBA00023015"/>
    </source>
</evidence>
<protein>
    <submittedName>
        <fullName evidence="16">Anaerobic ribonucleoside-triphosphate reductase</fullName>
    </submittedName>
</protein>
<dbReference type="PRINTS" id="PR00039">
    <property type="entry name" value="HTHLYSR"/>
</dbReference>
<name>A0A0A2W4U6_BEABA</name>
<accession>A0A0A2W4U6</accession>
<dbReference type="InterPro" id="IPR019777">
    <property type="entry name" value="Form_AcTrfase_GR_CS"/>
</dbReference>